<proteinExistence type="inferred from homology"/>
<evidence type="ECO:0000256" key="14">
    <source>
        <dbReference type="PIRSR" id="PIRSR001365-1"/>
    </source>
</evidence>
<evidence type="ECO:0000256" key="7">
    <source>
        <dbReference type="ARBA" id="ARBA00022915"/>
    </source>
</evidence>
<evidence type="ECO:0000256" key="4">
    <source>
        <dbReference type="ARBA" id="ARBA00012086"/>
    </source>
</evidence>
<comment type="catalytic activity">
    <reaction evidence="11 12">
        <text>L-aspartate 4-semialdehyde + pyruvate = (2S,4S)-4-hydroxy-2,3,4,5-tetrahydrodipicolinate + H2O + H(+)</text>
        <dbReference type="Rhea" id="RHEA:34171"/>
        <dbReference type="ChEBI" id="CHEBI:15361"/>
        <dbReference type="ChEBI" id="CHEBI:15377"/>
        <dbReference type="ChEBI" id="CHEBI:15378"/>
        <dbReference type="ChEBI" id="CHEBI:67139"/>
        <dbReference type="ChEBI" id="CHEBI:537519"/>
        <dbReference type="EC" id="4.3.3.7"/>
    </reaction>
</comment>
<evidence type="ECO:0000256" key="15">
    <source>
        <dbReference type="PIRSR" id="PIRSR001365-2"/>
    </source>
</evidence>
<dbReference type="AlphaFoldDB" id="A0A127QF26"/>
<evidence type="ECO:0000256" key="6">
    <source>
        <dbReference type="ARBA" id="ARBA00022605"/>
    </source>
</evidence>
<evidence type="ECO:0000313" key="17">
    <source>
        <dbReference type="Proteomes" id="UP000071778"/>
    </source>
</evidence>
<evidence type="ECO:0000256" key="10">
    <source>
        <dbReference type="ARBA" id="ARBA00023270"/>
    </source>
</evidence>
<keyword evidence="17" id="KW-1185">Reference proteome</keyword>
<accession>A0A127QF26</accession>
<dbReference type="PIRSF" id="PIRSF001365">
    <property type="entry name" value="DHDPS"/>
    <property type="match status" value="1"/>
</dbReference>
<feature type="site" description="Part of a proton relay during catalysis" evidence="12">
    <location>
        <position position="110"/>
    </location>
</feature>
<comment type="function">
    <text evidence="1 12">Catalyzes the condensation of (S)-aspartate-beta-semialdehyde [(S)-ASA] and pyruvate to 4-hydroxy-tetrahydrodipicolinate (HTPA).</text>
</comment>
<dbReference type="GO" id="GO:0008840">
    <property type="term" value="F:4-hydroxy-tetrahydrodipicolinate synthase activity"/>
    <property type="evidence" value="ECO:0007669"/>
    <property type="project" value="UniProtKB-UniRule"/>
</dbReference>
<evidence type="ECO:0000256" key="8">
    <source>
        <dbReference type="ARBA" id="ARBA00023154"/>
    </source>
</evidence>
<dbReference type="PRINTS" id="PR00146">
    <property type="entry name" value="DHPICSNTHASE"/>
</dbReference>
<evidence type="ECO:0000256" key="2">
    <source>
        <dbReference type="ARBA" id="ARBA00005120"/>
    </source>
</evidence>
<dbReference type="CDD" id="cd00950">
    <property type="entry name" value="DHDPS"/>
    <property type="match status" value="1"/>
</dbReference>
<dbReference type="Gene3D" id="3.20.20.70">
    <property type="entry name" value="Aldolase class I"/>
    <property type="match status" value="1"/>
</dbReference>
<dbReference type="InterPro" id="IPR005263">
    <property type="entry name" value="DapA"/>
</dbReference>
<dbReference type="HAMAP" id="MF_00418">
    <property type="entry name" value="DapA"/>
    <property type="match status" value="1"/>
</dbReference>
<feature type="active site" description="Proton donor/acceptor" evidence="12 14">
    <location>
        <position position="136"/>
    </location>
</feature>
<evidence type="ECO:0000256" key="13">
    <source>
        <dbReference type="PIRNR" id="PIRNR001365"/>
    </source>
</evidence>
<feature type="binding site" evidence="12 15">
    <location>
        <position position="206"/>
    </location>
    <ligand>
        <name>pyruvate</name>
        <dbReference type="ChEBI" id="CHEBI:15361"/>
    </ligand>
</feature>
<dbReference type="OrthoDB" id="8723394at2"/>
<keyword evidence="10 12" id="KW-0704">Schiff base</keyword>
<evidence type="ECO:0000256" key="5">
    <source>
        <dbReference type="ARBA" id="ARBA00022490"/>
    </source>
</evidence>
<evidence type="ECO:0000256" key="11">
    <source>
        <dbReference type="ARBA" id="ARBA00047836"/>
    </source>
</evidence>
<evidence type="ECO:0000256" key="9">
    <source>
        <dbReference type="ARBA" id="ARBA00023239"/>
    </source>
</evidence>
<comment type="subunit">
    <text evidence="12">Homotetramer; dimer of dimers.</text>
</comment>
<dbReference type="SUPFAM" id="SSF51569">
    <property type="entry name" value="Aldolase"/>
    <property type="match status" value="1"/>
</dbReference>
<name>A0A127QF26_9BURK</name>
<comment type="caution">
    <text evidence="12">Lacks conserved residue(s) required for the propagation of feature annotation.</text>
</comment>
<keyword evidence="9 12" id="KW-0456">Lyase</keyword>
<dbReference type="GO" id="GO:0009089">
    <property type="term" value="P:lysine biosynthetic process via diaminopimelate"/>
    <property type="evidence" value="ECO:0007669"/>
    <property type="project" value="UniProtKB-UniRule"/>
</dbReference>
<keyword evidence="8 12" id="KW-0457">Lysine biosynthesis</keyword>
<dbReference type="EC" id="4.3.3.7" evidence="4 12"/>
<evidence type="ECO:0000313" key="16">
    <source>
        <dbReference type="EMBL" id="AMP08222.1"/>
    </source>
</evidence>
<comment type="subcellular location">
    <subcellularLocation>
        <location evidence="12">Cytoplasm</location>
    </subcellularLocation>
</comment>
<comment type="similarity">
    <text evidence="3 12 13">Belongs to the DapA family.</text>
</comment>
<protein>
    <recommendedName>
        <fullName evidence="4 12">4-hydroxy-tetrahydrodipicolinate synthase</fullName>
        <shortName evidence="12">HTPA synthase</shortName>
        <ecNumber evidence="4 12">4.3.3.7</ecNumber>
    </recommendedName>
</protein>
<dbReference type="EMBL" id="CP013235">
    <property type="protein sequence ID" value="AMP08222.1"/>
    <property type="molecule type" value="Genomic_DNA"/>
</dbReference>
<dbReference type="NCBIfam" id="TIGR00674">
    <property type="entry name" value="dapA"/>
    <property type="match status" value="1"/>
</dbReference>
<evidence type="ECO:0000256" key="3">
    <source>
        <dbReference type="ARBA" id="ARBA00007592"/>
    </source>
</evidence>
<dbReference type="PANTHER" id="PTHR12128">
    <property type="entry name" value="DIHYDRODIPICOLINATE SYNTHASE"/>
    <property type="match status" value="1"/>
</dbReference>
<reference evidence="16 17" key="1">
    <citation type="submission" date="2015-11" db="EMBL/GenBank/DDBJ databases">
        <title>Exploring the genomic traits of fungus-feeding bacterial genus Collimonas.</title>
        <authorList>
            <person name="Song C."/>
            <person name="Schmidt R."/>
            <person name="de Jager V."/>
            <person name="Krzyzanowska D."/>
            <person name="Jongedijk E."/>
            <person name="Cankar K."/>
            <person name="Beekwilder J."/>
            <person name="van Veen A."/>
            <person name="de Boer W."/>
            <person name="van Veen J.A."/>
            <person name="Garbeva P."/>
        </authorList>
    </citation>
    <scope>NUCLEOTIDE SEQUENCE [LARGE SCALE GENOMIC DNA]</scope>
    <source>
        <strain evidence="16 17">Ter282</strain>
    </source>
</reference>
<keyword evidence="6 12" id="KW-0028">Amino-acid biosynthesis</keyword>
<dbReference type="Pfam" id="PF00701">
    <property type="entry name" value="DHDPS"/>
    <property type="match status" value="1"/>
</dbReference>
<dbReference type="GO" id="GO:0019877">
    <property type="term" value="P:diaminopimelate biosynthetic process"/>
    <property type="evidence" value="ECO:0007669"/>
    <property type="project" value="UniProtKB-UniRule"/>
</dbReference>
<comment type="pathway">
    <text evidence="2 12">Amino-acid biosynthesis; L-lysine biosynthesis via DAP pathway; (S)-tetrahydrodipicolinate from L-aspartate: step 3/4.</text>
</comment>
<keyword evidence="7 12" id="KW-0220">Diaminopimelate biosynthesis</keyword>
<dbReference type="SMART" id="SM01130">
    <property type="entry name" value="DHDPS"/>
    <property type="match status" value="1"/>
</dbReference>
<dbReference type="PANTHER" id="PTHR12128:SF66">
    <property type="entry name" value="4-HYDROXY-2-OXOGLUTARATE ALDOLASE, MITOCHONDRIAL"/>
    <property type="match status" value="1"/>
</dbReference>
<gene>
    <name evidence="12 16" type="primary">dapA</name>
    <name evidence="16" type="ORF">CAter282_0406</name>
</gene>
<keyword evidence="5 12" id="KW-0963">Cytoplasm</keyword>
<organism evidence="16 17">
    <name type="scientific">Collimonas arenae</name>
    <dbReference type="NCBI Taxonomy" id="279058"/>
    <lineage>
        <taxon>Bacteria</taxon>
        <taxon>Pseudomonadati</taxon>
        <taxon>Pseudomonadota</taxon>
        <taxon>Betaproteobacteria</taxon>
        <taxon>Burkholderiales</taxon>
        <taxon>Oxalobacteraceae</taxon>
        <taxon>Collimonas</taxon>
    </lineage>
</organism>
<comment type="caution">
    <text evidence="12">Was originally thought to be a dihydrodipicolinate synthase (DHDPS), catalyzing the condensation of (S)-aspartate-beta-semialdehyde [(S)-ASA] and pyruvate to dihydrodipicolinate (DHDP). However, it was shown in E.coli that the product of the enzymatic reaction is not dihydrodipicolinate but in fact (4S)-4-hydroxy-2,3,4,5-tetrahydro-(2S)-dipicolinic acid (HTPA), and that the consecutive dehydration reaction leading to DHDP is not spontaneous but catalyzed by DapB.</text>
</comment>
<evidence type="ECO:0000256" key="1">
    <source>
        <dbReference type="ARBA" id="ARBA00003294"/>
    </source>
</evidence>
<dbReference type="InterPro" id="IPR013785">
    <property type="entry name" value="Aldolase_TIM"/>
</dbReference>
<dbReference type="Proteomes" id="UP000071778">
    <property type="component" value="Chromosome"/>
</dbReference>
<sequence length="296" mass="31278">MKFTADGIYTAIVTPFTANDEFDEKAFRKLIDFQVDEGAGGLLVAGGSGEYVSLTPSERKKVVEVAVDQVRGRIPIIVGALAPATREVLDTAKHAADAGADAVLVLPPYYIKPSADGIVEHFATIADGTSLPIVAYNNTGRTGLTLDIPILERLTKLPSVVALKECERDLAVVSAKIKAVGERIAVMSGDDDLGFPTFLLGSPGGIFMTANLVPAFHKKLFDATKRGDIANAKKAHYALLALVEALYTANHPGPLKDAMAYVGQPIGAARTPLQHGSAESLKRAKAAIEALQSLVF</sequence>
<dbReference type="InterPro" id="IPR002220">
    <property type="entry name" value="DapA-like"/>
</dbReference>
<dbReference type="GO" id="GO:0005737">
    <property type="term" value="C:cytoplasm"/>
    <property type="evidence" value="ECO:0007669"/>
    <property type="project" value="UniProtKB-SubCell"/>
</dbReference>
<dbReference type="UniPathway" id="UPA00034">
    <property type="reaction ID" value="UER00017"/>
</dbReference>
<dbReference type="RefSeq" id="WP_061532068.1">
    <property type="nucleotide sequence ID" value="NZ_CP013233.1"/>
</dbReference>
<dbReference type="PATRIC" id="fig|279058.17.peg.442"/>
<evidence type="ECO:0000256" key="12">
    <source>
        <dbReference type="HAMAP-Rule" id="MF_00418"/>
    </source>
</evidence>
<feature type="binding site" evidence="12">
    <location>
        <position position="48"/>
    </location>
    <ligand>
        <name>pyruvate</name>
        <dbReference type="ChEBI" id="CHEBI:15361"/>
    </ligand>
</feature>
<feature type="active site" description="Schiff-base intermediate with substrate" evidence="12 14">
    <location>
        <position position="164"/>
    </location>
</feature>